<name>A0A1R4EG55_9GAMM</name>
<dbReference type="InterPro" id="IPR020904">
    <property type="entry name" value="Sc_DH/Rdtase_CS"/>
</dbReference>
<evidence type="ECO:0000256" key="3">
    <source>
        <dbReference type="RuleBase" id="RU000363"/>
    </source>
</evidence>
<organism evidence="5 6">
    <name type="scientific">Psychrobacter pasteurii</name>
    <dbReference type="NCBI Taxonomy" id="1945520"/>
    <lineage>
        <taxon>Bacteria</taxon>
        <taxon>Pseudomonadati</taxon>
        <taxon>Pseudomonadota</taxon>
        <taxon>Gammaproteobacteria</taxon>
        <taxon>Moraxellales</taxon>
        <taxon>Moraxellaceae</taxon>
        <taxon>Psychrobacter</taxon>
    </lineage>
</organism>
<keyword evidence="2 5" id="KW-0560">Oxidoreductase</keyword>
<sequence>MKTESQTFIVTGGASGLGEATTRELVSRGANVVIADLNEEAGQALSKELGEAVRFVRCDVTNGEQVQAAVETAEKEFGGLAGSVNCAGIAIVQKLLDRDNNPADLDQFNKGVQVNLIGSFNVARLVASSIAKRVAAEGGPNNEDQGIIINTASIAAFDGQVGQASYSSSKSGVVGMTLPLARELTRHGIRVMTIAPGIFATPMMAGLPEKAQEQLKASVPYPKRLGEPSEFANLVAHIIENAYLNADVIRLDGAIRMT</sequence>
<dbReference type="RefSeq" id="WP_077448847.1">
    <property type="nucleotide sequence ID" value="NZ_FUGD01000087.1"/>
</dbReference>
<dbReference type="PRINTS" id="PR00080">
    <property type="entry name" value="SDRFAMILY"/>
</dbReference>
<dbReference type="InterPro" id="IPR057326">
    <property type="entry name" value="KR_dom"/>
</dbReference>
<dbReference type="PANTHER" id="PTHR43658:SF8">
    <property type="entry name" value="17-BETA-HYDROXYSTEROID DEHYDROGENASE 14-RELATED"/>
    <property type="match status" value="1"/>
</dbReference>
<dbReference type="Gene3D" id="3.40.50.720">
    <property type="entry name" value="NAD(P)-binding Rossmann-like Domain"/>
    <property type="match status" value="1"/>
</dbReference>
<evidence type="ECO:0000313" key="5">
    <source>
        <dbReference type="EMBL" id="SJM37450.1"/>
    </source>
</evidence>
<dbReference type="SMART" id="SM00822">
    <property type="entry name" value="PKS_KR"/>
    <property type="match status" value="1"/>
</dbReference>
<dbReference type="PRINTS" id="PR00081">
    <property type="entry name" value="GDHRDH"/>
</dbReference>
<dbReference type="EMBL" id="FUGD01000087">
    <property type="protein sequence ID" value="SJM37450.1"/>
    <property type="molecule type" value="Genomic_DNA"/>
</dbReference>
<dbReference type="OrthoDB" id="9794138at2"/>
<gene>
    <name evidence="5" type="primary">fabG_4</name>
    <name evidence="5" type="ORF">A1019T_01422</name>
</gene>
<feature type="domain" description="Ketoreductase" evidence="4">
    <location>
        <begin position="6"/>
        <end position="197"/>
    </location>
</feature>
<dbReference type="PROSITE" id="PS00061">
    <property type="entry name" value="ADH_SHORT"/>
    <property type="match status" value="1"/>
</dbReference>
<evidence type="ECO:0000313" key="6">
    <source>
        <dbReference type="Proteomes" id="UP000188169"/>
    </source>
</evidence>
<keyword evidence="6" id="KW-1185">Reference proteome</keyword>
<comment type="similarity">
    <text evidence="1 3">Belongs to the short-chain dehydrogenases/reductases (SDR) family.</text>
</comment>
<dbReference type="PANTHER" id="PTHR43658">
    <property type="entry name" value="SHORT-CHAIN DEHYDROGENASE/REDUCTASE"/>
    <property type="match status" value="1"/>
</dbReference>
<dbReference type="STRING" id="1945520.A1019T_01422"/>
<accession>A0A1R4EG55</accession>
<reference evidence="6" key="1">
    <citation type="submission" date="2017-02" db="EMBL/GenBank/DDBJ databases">
        <authorList>
            <person name="Mornico D."/>
        </authorList>
    </citation>
    <scope>NUCLEOTIDE SEQUENCE [LARGE SCALE GENOMIC DNA]</scope>
</reference>
<dbReference type="AlphaFoldDB" id="A0A1R4EG55"/>
<dbReference type="InterPro" id="IPR036291">
    <property type="entry name" value="NAD(P)-bd_dom_sf"/>
</dbReference>
<evidence type="ECO:0000259" key="4">
    <source>
        <dbReference type="SMART" id="SM00822"/>
    </source>
</evidence>
<dbReference type="Pfam" id="PF00106">
    <property type="entry name" value="adh_short"/>
    <property type="match status" value="1"/>
</dbReference>
<dbReference type="FunFam" id="3.40.50.720:FF:000215">
    <property type="entry name" value="3-hydroxyacyl-CoA dehydrogenase type-2"/>
    <property type="match status" value="1"/>
</dbReference>
<dbReference type="GO" id="GO:0004316">
    <property type="term" value="F:3-oxoacyl-[acyl-carrier-protein] reductase (NADPH) activity"/>
    <property type="evidence" value="ECO:0007669"/>
    <property type="project" value="UniProtKB-EC"/>
</dbReference>
<evidence type="ECO:0000256" key="2">
    <source>
        <dbReference type="ARBA" id="ARBA00023002"/>
    </source>
</evidence>
<protein>
    <submittedName>
        <fullName evidence="5">3-oxoacyl-[acyl-carrier-protein] reductase FabG</fullName>
        <ecNumber evidence="5">1.1.1.100</ecNumber>
    </submittedName>
</protein>
<proteinExistence type="inferred from homology"/>
<dbReference type="SUPFAM" id="SSF51735">
    <property type="entry name" value="NAD(P)-binding Rossmann-fold domains"/>
    <property type="match status" value="1"/>
</dbReference>
<dbReference type="EC" id="1.1.1.100" evidence="5"/>
<evidence type="ECO:0000256" key="1">
    <source>
        <dbReference type="ARBA" id="ARBA00006484"/>
    </source>
</evidence>
<dbReference type="Proteomes" id="UP000188169">
    <property type="component" value="Unassembled WGS sequence"/>
</dbReference>
<dbReference type="InterPro" id="IPR002347">
    <property type="entry name" value="SDR_fam"/>
</dbReference>